<proteinExistence type="predicted"/>
<dbReference type="Gene3D" id="3.40.50.10490">
    <property type="entry name" value="Glucose-6-phosphate isomerase like protein, domain 1"/>
    <property type="match status" value="2"/>
</dbReference>
<dbReference type="PANTHER" id="PTHR11469">
    <property type="entry name" value="GLUCOSE-6-PHOSPHATE ISOMERASE"/>
    <property type="match status" value="1"/>
</dbReference>
<sequence length="258" mass="27862">MSHSPPSLPAWQRLQAHAQGIRHAHLRDWFEGRQGEARGAAFVLEAAGLTLDYAKNRVTDTTMALLFALAREAGVAARRDAMYRGEAVNTTERRAALHMALRAWPEDGFHAQGVPVAGEVAAVLAQMERFADAVRGGAWRGWDGRVITDVVNIGIGGSDLGPRMVCRALAHLDSDGPRMHFVANVDGSDLAAVLPRLDAASTLVVVCSKTFTTLETMANAHTARTWFQRHGVPQAQLARHFVAVSTNREAVAAFGIDP</sequence>
<keyword evidence="1" id="KW-0312">Gluconeogenesis</keyword>
<dbReference type="GO" id="GO:0016853">
    <property type="term" value="F:isomerase activity"/>
    <property type="evidence" value="ECO:0007669"/>
    <property type="project" value="UniProtKB-KW"/>
</dbReference>
<protein>
    <submittedName>
        <fullName evidence="4">Glucose-6-phosphate isomerase</fullName>
    </submittedName>
</protein>
<dbReference type="EMBL" id="JARJLM010000634">
    <property type="protein sequence ID" value="MDF3838883.1"/>
    <property type="molecule type" value="Genomic_DNA"/>
</dbReference>
<reference evidence="4 5" key="1">
    <citation type="submission" date="2023-03" db="EMBL/GenBank/DDBJ databases">
        <title>Draft assemblies of triclosan tolerant bacteria isolated from returned activated sludge.</title>
        <authorList>
            <person name="Van Hamelsveld S."/>
        </authorList>
    </citation>
    <scope>NUCLEOTIDE SEQUENCE [LARGE SCALE GENOMIC DNA]</scope>
    <source>
        <strain evidence="4 5">GW210010_S58</strain>
    </source>
</reference>
<evidence type="ECO:0000256" key="3">
    <source>
        <dbReference type="ARBA" id="ARBA00023235"/>
    </source>
</evidence>
<evidence type="ECO:0000313" key="5">
    <source>
        <dbReference type="Proteomes" id="UP001216674"/>
    </source>
</evidence>
<name>A0ABT6B1Z8_9BURK</name>
<dbReference type="InterPro" id="IPR046348">
    <property type="entry name" value="SIS_dom_sf"/>
</dbReference>
<dbReference type="InterPro" id="IPR035476">
    <property type="entry name" value="SIS_PGI_1"/>
</dbReference>
<evidence type="ECO:0000256" key="2">
    <source>
        <dbReference type="ARBA" id="ARBA00023152"/>
    </source>
</evidence>
<dbReference type="CDD" id="cd05015">
    <property type="entry name" value="SIS_PGI_1"/>
    <property type="match status" value="1"/>
</dbReference>
<comment type="caution">
    <text evidence="4">The sequence shown here is derived from an EMBL/GenBank/DDBJ whole genome shotgun (WGS) entry which is preliminary data.</text>
</comment>
<organism evidence="4 5">
    <name type="scientific">Cupriavidus basilensis</name>
    <dbReference type="NCBI Taxonomy" id="68895"/>
    <lineage>
        <taxon>Bacteria</taxon>
        <taxon>Pseudomonadati</taxon>
        <taxon>Pseudomonadota</taxon>
        <taxon>Betaproteobacteria</taxon>
        <taxon>Burkholderiales</taxon>
        <taxon>Burkholderiaceae</taxon>
        <taxon>Cupriavidus</taxon>
    </lineage>
</organism>
<dbReference type="PROSITE" id="PS51463">
    <property type="entry name" value="P_GLUCOSE_ISOMERASE_3"/>
    <property type="match status" value="1"/>
</dbReference>
<dbReference type="SUPFAM" id="SSF53697">
    <property type="entry name" value="SIS domain"/>
    <property type="match status" value="1"/>
</dbReference>
<dbReference type="Pfam" id="PF00342">
    <property type="entry name" value="PGI"/>
    <property type="match status" value="1"/>
</dbReference>
<accession>A0ABT6B1Z8</accession>
<dbReference type="PANTHER" id="PTHR11469:SF1">
    <property type="entry name" value="GLUCOSE-6-PHOSPHATE ISOMERASE"/>
    <property type="match status" value="1"/>
</dbReference>
<dbReference type="Proteomes" id="UP001216674">
    <property type="component" value="Unassembled WGS sequence"/>
</dbReference>
<evidence type="ECO:0000256" key="1">
    <source>
        <dbReference type="ARBA" id="ARBA00022432"/>
    </source>
</evidence>
<evidence type="ECO:0000313" key="4">
    <source>
        <dbReference type="EMBL" id="MDF3838883.1"/>
    </source>
</evidence>
<gene>
    <name evidence="4" type="ORF">P3W85_39005</name>
</gene>
<keyword evidence="5" id="KW-1185">Reference proteome</keyword>
<keyword evidence="2" id="KW-0324">Glycolysis</keyword>
<dbReference type="InterPro" id="IPR001672">
    <property type="entry name" value="G6P_Isomerase"/>
</dbReference>
<keyword evidence="3 4" id="KW-0413">Isomerase</keyword>
<feature type="non-terminal residue" evidence="4">
    <location>
        <position position="258"/>
    </location>
</feature>